<feature type="region of interest" description="Disordered" evidence="5">
    <location>
        <begin position="203"/>
        <end position="461"/>
    </location>
</feature>
<dbReference type="EMBL" id="HBFX01033713">
    <property type="protein sequence ID" value="CAD8969285.1"/>
    <property type="molecule type" value="Transcribed_RNA"/>
</dbReference>
<comment type="similarity">
    <text evidence="3 4">Belongs to the TRAFAC class myosin-kinesin ATPase superfamily. Kinesin family.</text>
</comment>
<keyword evidence="1 4" id="KW-0547">Nucleotide-binding</keyword>
<evidence type="ECO:0000256" key="1">
    <source>
        <dbReference type="ARBA" id="ARBA00022741"/>
    </source>
</evidence>
<dbReference type="PRINTS" id="PR00380">
    <property type="entry name" value="KINESINHEAVY"/>
</dbReference>
<feature type="domain" description="Kinesin motor" evidence="6">
    <location>
        <begin position="1"/>
        <end position="169"/>
    </location>
</feature>
<accession>A0A7S1EBH7</accession>
<feature type="compositionally biased region" description="Basic and acidic residues" evidence="5">
    <location>
        <begin position="203"/>
        <end position="228"/>
    </location>
</feature>
<gene>
    <name evidence="7" type="ORF">HAND00432_LOCUS20281</name>
</gene>
<evidence type="ECO:0000256" key="2">
    <source>
        <dbReference type="ARBA" id="ARBA00022840"/>
    </source>
</evidence>
<dbReference type="GO" id="GO:0007018">
    <property type="term" value="P:microtubule-based movement"/>
    <property type="evidence" value="ECO:0007669"/>
    <property type="project" value="InterPro"/>
</dbReference>
<dbReference type="PANTHER" id="PTHR47972:SF28">
    <property type="entry name" value="KINESIN-LIKE PROTEIN KLP-3"/>
    <property type="match status" value="1"/>
</dbReference>
<organism evidence="7">
    <name type="scientific">Hemiselmis andersenii</name>
    <name type="common">Cryptophyte alga</name>
    <dbReference type="NCBI Taxonomy" id="464988"/>
    <lineage>
        <taxon>Eukaryota</taxon>
        <taxon>Cryptophyceae</taxon>
        <taxon>Cryptomonadales</taxon>
        <taxon>Hemiselmidaceae</taxon>
        <taxon>Hemiselmis</taxon>
    </lineage>
</organism>
<evidence type="ECO:0000256" key="5">
    <source>
        <dbReference type="SAM" id="MobiDB-lite"/>
    </source>
</evidence>
<evidence type="ECO:0000256" key="3">
    <source>
        <dbReference type="PROSITE-ProRule" id="PRU00283"/>
    </source>
</evidence>
<protein>
    <recommendedName>
        <fullName evidence="4">Kinesin-like protein</fullName>
    </recommendedName>
</protein>
<evidence type="ECO:0000313" key="7">
    <source>
        <dbReference type="EMBL" id="CAD8969285.1"/>
    </source>
</evidence>
<dbReference type="InterPro" id="IPR001752">
    <property type="entry name" value="Kinesin_motor_dom"/>
</dbReference>
<sequence>MAPEGGTYVPSLAVVAVASMTEVLGVLKTGEGNRSVGCTNMNEHSSRSHMILTVHVKSRNSATGARGFGKMHLIDLAGSERVGKSGAEGARLKEAQNINKSLSALGDCVQSLVSKSKHTPFRNSKLTHLLQDSLGGDSKALMFVCVSPSDTDVSETGCSLAFASRVRNVELGPAKRKGGSDPLTELKLKDKDREIEGLREMMRKVEGDKEKAEAKAKQLAKQKDEAEASKLSMSQEMDQSIGERQAEMMSEINALRSQLQDANRRLEEAPSSQWAHKRSAPPPKTSAPKTPRRGDGPAPKTPRQTPGKKEIEAKRTPSASRTEAGKTPSKAGAAATPRRGALRPATALGNISVGEGSSSTNSSTNKSLNRSDVGLSLDERLARLRTKKREAAELAQESANTSMAPPAKRPHSAMPARVGGSGSRLGSGAARVVRGNAQPSRQAANASFDQGGKKARTGGWR</sequence>
<dbReference type="AlphaFoldDB" id="A0A7S1EBH7"/>
<keyword evidence="4" id="KW-0493">Microtubule</keyword>
<dbReference type="SUPFAM" id="SSF52540">
    <property type="entry name" value="P-loop containing nucleoside triphosphate hydrolases"/>
    <property type="match status" value="1"/>
</dbReference>
<dbReference type="PROSITE" id="PS50067">
    <property type="entry name" value="KINESIN_MOTOR_2"/>
    <property type="match status" value="1"/>
</dbReference>
<feature type="compositionally biased region" description="Low complexity" evidence="5">
    <location>
        <begin position="357"/>
        <end position="371"/>
    </location>
</feature>
<proteinExistence type="inferred from homology"/>
<dbReference type="Pfam" id="PF00225">
    <property type="entry name" value="Kinesin"/>
    <property type="match status" value="1"/>
</dbReference>
<keyword evidence="4" id="KW-0505">Motor protein</keyword>
<dbReference type="PANTHER" id="PTHR47972">
    <property type="entry name" value="KINESIN-LIKE PROTEIN KLP-3"/>
    <property type="match status" value="1"/>
</dbReference>
<dbReference type="GO" id="GO:0005874">
    <property type="term" value="C:microtubule"/>
    <property type="evidence" value="ECO:0007669"/>
    <property type="project" value="UniProtKB-KW"/>
</dbReference>
<keyword evidence="2 4" id="KW-0067">ATP-binding</keyword>
<evidence type="ECO:0000256" key="4">
    <source>
        <dbReference type="RuleBase" id="RU000394"/>
    </source>
</evidence>
<dbReference type="GO" id="GO:0005524">
    <property type="term" value="F:ATP binding"/>
    <property type="evidence" value="ECO:0007669"/>
    <property type="project" value="UniProtKB-KW"/>
</dbReference>
<dbReference type="SMART" id="SM00129">
    <property type="entry name" value="KISc"/>
    <property type="match status" value="1"/>
</dbReference>
<dbReference type="InterPro" id="IPR036961">
    <property type="entry name" value="Kinesin_motor_dom_sf"/>
</dbReference>
<name>A0A7S1EBH7_HEMAN</name>
<feature type="compositionally biased region" description="Polar residues" evidence="5">
    <location>
        <begin position="437"/>
        <end position="448"/>
    </location>
</feature>
<comment type="caution">
    <text evidence="3">Lacks conserved residue(s) required for the propagation of feature annotation.</text>
</comment>
<dbReference type="GO" id="GO:0008017">
    <property type="term" value="F:microtubule binding"/>
    <property type="evidence" value="ECO:0007669"/>
    <property type="project" value="InterPro"/>
</dbReference>
<evidence type="ECO:0000259" key="6">
    <source>
        <dbReference type="PROSITE" id="PS50067"/>
    </source>
</evidence>
<dbReference type="GO" id="GO:0003777">
    <property type="term" value="F:microtubule motor activity"/>
    <property type="evidence" value="ECO:0007669"/>
    <property type="project" value="InterPro"/>
</dbReference>
<dbReference type="Gene3D" id="3.40.850.10">
    <property type="entry name" value="Kinesin motor domain"/>
    <property type="match status" value="1"/>
</dbReference>
<dbReference type="InterPro" id="IPR027640">
    <property type="entry name" value="Kinesin-like_fam"/>
</dbReference>
<reference evidence="7" key="1">
    <citation type="submission" date="2021-01" db="EMBL/GenBank/DDBJ databases">
        <authorList>
            <person name="Corre E."/>
            <person name="Pelletier E."/>
            <person name="Niang G."/>
            <person name="Scheremetjew M."/>
            <person name="Finn R."/>
            <person name="Kale V."/>
            <person name="Holt S."/>
            <person name="Cochrane G."/>
            <person name="Meng A."/>
            <person name="Brown T."/>
            <person name="Cohen L."/>
        </authorList>
    </citation>
    <scope>NUCLEOTIDE SEQUENCE</scope>
    <source>
        <strain evidence="7">CCMP644</strain>
    </source>
</reference>
<dbReference type="InterPro" id="IPR019821">
    <property type="entry name" value="Kinesin_motor_CS"/>
</dbReference>
<dbReference type="PROSITE" id="PS00411">
    <property type="entry name" value="KINESIN_MOTOR_1"/>
    <property type="match status" value="1"/>
</dbReference>
<dbReference type="InterPro" id="IPR027417">
    <property type="entry name" value="P-loop_NTPase"/>
</dbReference>